<dbReference type="AlphaFoldDB" id="A0A089LV09"/>
<proteinExistence type="predicted"/>
<keyword evidence="1" id="KW-0238">DNA-binding</keyword>
<dbReference type="OrthoDB" id="9797716at2"/>
<keyword evidence="4" id="KW-1185">Reference proteome</keyword>
<evidence type="ECO:0000313" key="3">
    <source>
        <dbReference type="EMBL" id="AIQ65366.1"/>
    </source>
</evidence>
<organism evidence="3 4">
    <name type="scientific">Paenibacillus stellifer</name>
    <dbReference type="NCBI Taxonomy" id="169760"/>
    <lineage>
        <taxon>Bacteria</taxon>
        <taxon>Bacillati</taxon>
        <taxon>Bacillota</taxon>
        <taxon>Bacilli</taxon>
        <taxon>Bacillales</taxon>
        <taxon>Paenibacillaceae</taxon>
        <taxon>Paenibacillus</taxon>
    </lineage>
</organism>
<evidence type="ECO:0000256" key="1">
    <source>
        <dbReference type="ARBA" id="ARBA00023125"/>
    </source>
</evidence>
<dbReference type="Proteomes" id="UP000029507">
    <property type="component" value="Chromosome"/>
</dbReference>
<dbReference type="Gene3D" id="1.10.10.10">
    <property type="entry name" value="Winged helix-like DNA-binding domain superfamily/Winged helix DNA-binding domain"/>
    <property type="match status" value="1"/>
</dbReference>
<dbReference type="PANTHER" id="PTHR39168:SF1">
    <property type="entry name" value="TRANSCRIPTIONAL REGULATORY PROTEIN"/>
    <property type="match status" value="1"/>
</dbReference>
<dbReference type="PANTHER" id="PTHR39168">
    <property type="entry name" value="TRANSCRIPTIONAL REGULATOR-RELATED"/>
    <property type="match status" value="1"/>
</dbReference>
<sequence length="233" mass="26189">MKANSNIAMIASLVSETSRAAILTVLLDGRFHAASELAYMVRIQPQTASFHLAKLVNANVVAVEKQGRHRYYGIQNQEVAQVMESLLSIAPPIEIKSLKQSSEDKALRYARTCYDHLAGSLGVQLTNAMLRAGILREEKEGFTVTENGEKFFASFQINLEKVRRKRRSFSHKCLDWSERRHHLAGALGNALLEKLLELNWVQRLPKTRAIKITSEGEIGLKEVFSLDIEGKSR</sequence>
<feature type="domain" description="HTH arsR-type" evidence="2">
    <location>
        <begin position="1"/>
        <end position="94"/>
    </location>
</feature>
<dbReference type="SUPFAM" id="SSF46785">
    <property type="entry name" value="Winged helix' DNA-binding domain"/>
    <property type="match status" value="1"/>
</dbReference>
<protein>
    <submittedName>
        <fullName evidence="3">ArsR family transcriptional regulator</fullName>
    </submittedName>
</protein>
<evidence type="ECO:0000313" key="4">
    <source>
        <dbReference type="Proteomes" id="UP000029507"/>
    </source>
</evidence>
<dbReference type="InterPro" id="IPR036390">
    <property type="entry name" value="WH_DNA-bd_sf"/>
</dbReference>
<accession>A0A089LV09</accession>
<name>A0A089LV09_9BACL</name>
<dbReference type="EMBL" id="CP009286">
    <property type="protein sequence ID" value="AIQ65366.1"/>
    <property type="molecule type" value="Genomic_DNA"/>
</dbReference>
<dbReference type="PROSITE" id="PS50987">
    <property type="entry name" value="HTH_ARSR_2"/>
    <property type="match status" value="1"/>
</dbReference>
<dbReference type="GO" id="GO:0003677">
    <property type="term" value="F:DNA binding"/>
    <property type="evidence" value="ECO:0007669"/>
    <property type="project" value="UniProtKB-KW"/>
</dbReference>
<dbReference type="InterPro" id="IPR036388">
    <property type="entry name" value="WH-like_DNA-bd_sf"/>
</dbReference>
<dbReference type="CDD" id="cd00090">
    <property type="entry name" value="HTH_ARSR"/>
    <property type="match status" value="1"/>
</dbReference>
<dbReference type="Pfam" id="PF01022">
    <property type="entry name" value="HTH_5"/>
    <property type="match status" value="1"/>
</dbReference>
<dbReference type="InterPro" id="IPR001845">
    <property type="entry name" value="HTH_ArsR_DNA-bd_dom"/>
</dbReference>
<dbReference type="GO" id="GO:0097063">
    <property type="term" value="F:cadmium ion sensor activity"/>
    <property type="evidence" value="ECO:0007669"/>
    <property type="project" value="TreeGrafter"/>
</dbReference>
<dbReference type="GO" id="GO:0003700">
    <property type="term" value="F:DNA-binding transcription factor activity"/>
    <property type="evidence" value="ECO:0007669"/>
    <property type="project" value="InterPro"/>
</dbReference>
<gene>
    <name evidence="3" type="ORF">PSTEL_21825</name>
</gene>
<dbReference type="HOGENOM" id="CLU_077964_0_1_9"/>
<dbReference type="GO" id="GO:0032791">
    <property type="term" value="F:lead ion binding"/>
    <property type="evidence" value="ECO:0007669"/>
    <property type="project" value="TreeGrafter"/>
</dbReference>
<reference evidence="3 4" key="1">
    <citation type="submission" date="2014-08" db="EMBL/GenBank/DDBJ databases">
        <title>Comparative genomics of the Paenibacillus odorifer group.</title>
        <authorList>
            <person name="den Bakker H.C."/>
            <person name="Tsai Y.-C."/>
            <person name="Martin N."/>
            <person name="Korlach J."/>
            <person name="Wiedmann M."/>
        </authorList>
    </citation>
    <scope>NUCLEOTIDE SEQUENCE [LARGE SCALE GENOMIC DNA]</scope>
    <source>
        <strain evidence="3 4">DSM 14472</strain>
    </source>
</reference>
<evidence type="ECO:0000259" key="2">
    <source>
        <dbReference type="PROSITE" id="PS50987"/>
    </source>
</evidence>
<dbReference type="GO" id="GO:0046686">
    <property type="term" value="P:response to cadmium ion"/>
    <property type="evidence" value="ECO:0007669"/>
    <property type="project" value="TreeGrafter"/>
</dbReference>
<dbReference type="InterPro" id="IPR052543">
    <property type="entry name" value="HTH_Metal-responsive_Reg"/>
</dbReference>
<dbReference type="InterPro" id="IPR011991">
    <property type="entry name" value="ArsR-like_HTH"/>
</dbReference>
<dbReference type="RefSeq" id="WP_038698360.1">
    <property type="nucleotide sequence ID" value="NZ_CP009286.1"/>
</dbReference>
<dbReference type="STRING" id="169760.PSTEL_21825"/>
<dbReference type="SMART" id="SM00418">
    <property type="entry name" value="HTH_ARSR"/>
    <property type="match status" value="1"/>
</dbReference>
<dbReference type="KEGG" id="pste:PSTEL_21825"/>
<dbReference type="GO" id="GO:0010288">
    <property type="term" value="P:response to lead ion"/>
    <property type="evidence" value="ECO:0007669"/>
    <property type="project" value="TreeGrafter"/>
</dbReference>